<evidence type="ECO:0000313" key="1">
    <source>
        <dbReference type="EMBL" id="KAG6479779.1"/>
    </source>
</evidence>
<dbReference type="EMBL" id="JACMSC010000017">
    <property type="protein sequence ID" value="KAG6479779.1"/>
    <property type="molecule type" value="Genomic_DNA"/>
</dbReference>
<dbReference type="AlphaFoldDB" id="A0A8J5FAY1"/>
<protein>
    <submittedName>
        <fullName evidence="1">Uncharacterized protein</fullName>
    </submittedName>
</protein>
<gene>
    <name evidence="1" type="ORF">ZIOFF_063253</name>
</gene>
<reference evidence="1 2" key="1">
    <citation type="submission" date="2020-08" db="EMBL/GenBank/DDBJ databases">
        <title>Plant Genome Project.</title>
        <authorList>
            <person name="Zhang R.-G."/>
        </authorList>
    </citation>
    <scope>NUCLEOTIDE SEQUENCE [LARGE SCALE GENOMIC DNA]</scope>
    <source>
        <tissue evidence="1">Rhizome</tissue>
    </source>
</reference>
<comment type="caution">
    <text evidence="1">The sequence shown here is derived from an EMBL/GenBank/DDBJ whole genome shotgun (WGS) entry which is preliminary data.</text>
</comment>
<proteinExistence type="predicted"/>
<keyword evidence="2" id="KW-1185">Reference proteome</keyword>
<evidence type="ECO:0000313" key="2">
    <source>
        <dbReference type="Proteomes" id="UP000734854"/>
    </source>
</evidence>
<sequence length="317" mass="34429">MCRDGETAAAVVVLGTSMADGGGLLPKALLQAKGSLDGGAFSSGKVFLLHSYLSGHLPVDGVPKAEDSSRGIRLFHLSAYSNSSTSTPIPADHSSKLVVIRGSRCVLFTSDDVPDLAELEMLVELYPKHWPREDIVYWVLLTAERSPPARYSFFIPTSADIFLWTAFRKQRIPAEESDCALFSSELLLNFITDVVGSPDHSSKLVVIRGSRCVLFTSDDVPDLLFPLPRLSPNLSLSQFSPTQTGTGFSEEPESYFNEYENLGVSVEAYAQISNNQQGGAGDVARTLPKALAKRGHRVLVLVITLDSKLFLSKDPAH</sequence>
<name>A0A8J5FAY1_ZINOF</name>
<accession>A0A8J5FAY1</accession>
<organism evidence="1 2">
    <name type="scientific">Zingiber officinale</name>
    <name type="common">Ginger</name>
    <name type="synonym">Amomum zingiber</name>
    <dbReference type="NCBI Taxonomy" id="94328"/>
    <lineage>
        <taxon>Eukaryota</taxon>
        <taxon>Viridiplantae</taxon>
        <taxon>Streptophyta</taxon>
        <taxon>Embryophyta</taxon>
        <taxon>Tracheophyta</taxon>
        <taxon>Spermatophyta</taxon>
        <taxon>Magnoliopsida</taxon>
        <taxon>Liliopsida</taxon>
        <taxon>Zingiberales</taxon>
        <taxon>Zingiberaceae</taxon>
        <taxon>Zingiber</taxon>
    </lineage>
</organism>
<dbReference type="Proteomes" id="UP000734854">
    <property type="component" value="Unassembled WGS sequence"/>
</dbReference>